<dbReference type="GeneID" id="25726210"/>
<sequence>MAARILLALTLGLQTVAFAIDKLPPESCAASNAGICNGTCRNETEAALRQLQSFLRANSSKLAFESGATCVDPLTNATAPSYCCSRRAVRHAVVSLSLRNQRMSVPLSEVMPHVRALARWGLRSLNLEGNHLSGDLAPLAAAVEDLTHLTSLSLGDNLLTGTIPAALGDLRLLEHLALDANALGGSVPPQLCGAGSALKDVSLRGNRLVGRLAFEGCPNLINLDVQASVMKSENDLSGPVPASWRWTMLHTLRVGNNSFDTIPDAFYLMPSMGLLDSMINRRARALALAGTLSEDIQDLALLTNVYLEANALTGTLPEGLFHLKRLSYVYVGFNQFTGTLPANVGNCTGLMALSLRGNADIMGAIPESTGNLKYLMIFDNVGTRMHGCTIDGLDAPGHSGCLPRFTEFTDFLTPPLDALATRGADVLVPRQTTLRREKISGLSCGCWCFTIRTNTRDEYGRYMPVNTSWQIPPSYYRYRGCQCPDGYRATWFGDPESPEMGCENRRSLALALALALVGVLLFALLVWGWVKFLAMGGFYALRRYKDTMQRRMQGMKKEGEVAVVVTDIEGYSNLMKECPEAMSHALQQHNQVIRKAKWTNCGHTAEQEGDAFLIVFHDAMNAVCFCLQAQQALIRVEWPQELVGGGGGSLAQPRSTSRSRLLSLLAVGKRALSGKEDIPPINASRRALASWSDPTPPTQQRAPSWRNLLRRGSDRHSGGFIGPSSIGSSAGGGGLGTAISGELSNLGSGDWHAPGAAAAALSPGAGSSDGGEAPGCGSPALPRSASGGGGDSGAATGLLRRSSGGQEIPGLRGLLGSPPAVTGPGPAPDSGRSSQDGGAGAHLHRAHSGSGGGGAVRGHAAGLAMGGTGAGAAAAAGPYGVGALSEDATLFKGLRVRMGVATGQLAAGQDLKATEVWQAAKTVSDAGSGGQILMCRATFDRVKERLQELGAVDHAGLNLADLSFRAKAGWLAWLAPGRSKRVGAPEALVLDMGTYRPAHTPGGSTPIQDPATPPPPAAHAGAAGLAGLGAGAGAALGAQNRAPAQASPFSAGGGDEGAPQPPVLRKLSSSNWRGRGPADGGKGGGVGEAPQALHLLQVRPCRGGFI</sequence>
<feature type="region of interest" description="Disordered" evidence="11">
    <location>
        <begin position="687"/>
        <end position="733"/>
    </location>
</feature>
<dbReference type="PANTHER" id="PTHR48052">
    <property type="entry name" value="UNNAMED PRODUCT"/>
    <property type="match status" value="1"/>
</dbReference>
<evidence type="ECO:0000256" key="7">
    <source>
        <dbReference type="ARBA" id="ARBA00023136"/>
    </source>
</evidence>
<keyword evidence="5 13" id="KW-0732">Signal</keyword>
<dbReference type="GO" id="GO:0005886">
    <property type="term" value="C:plasma membrane"/>
    <property type="evidence" value="ECO:0007669"/>
    <property type="project" value="UniProtKB-SubCell"/>
</dbReference>
<keyword evidence="9" id="KW-0325">Glycoprotein</keyword>
<dbReference type="InterPro" id="IPR001611">
    <property type="entry name" value="Leu-rich_rpt"/>
</dbReference>
<keyword evidence="4 12" id="KW-0812">Transmembrane</keyword>
<evidence type="ECO:0000256" key="6">
    <source>
        <dbReference type="ARBA" id="ARBA00022989"/>
    </source>
</evidence>
<dbReference type="AlphaFoldDB" id="A0A0D2NUW3"/>
<dbReference type="RefSeq" id="XP_013906895.1">
    <property type="nucleotide sequence ID" value="XM_014051441.1"/>
</dbReference>
<dbReference type="EMBL" id="KK100227">
    <property type="protein sequence ID" value="KIZ07876.1"/>
    <property type="molecule type" value="Genomic_DNA"/>
</dbReference>
<dbReference type="SUPFAM" id="SSF52058">
    <property type="entry name" value="L domain-like"/>
    <property type="match status" value="1"/>
</dbReference>
<dbReference type="KEGG" id="mng:MNEG_0092"/>
<dbReference type="InterPro" id="IPR032675">
    <property type="entry name" value="LRR_dom_sf"/>
</dbReference>
<dbReference type="Pfam" id="PF00560">
    <property type="entry name" value="LRR_1"/>
    <property type="match status" value="1"/>
</dbReference>
<evidence type="ECO:0000256" key="13">
    <source>
        <dbReference type="SAM" id="SignalP"/>
    </source>
</evidence>
<dbReference type="PANTHER" id="PTHR48052:SF8">
    <property type="entry name" value="LRR RECEPTOR-LIKE SERINE_THREONINE-PROTEIN KINASE FLS2"/>
    <property type="match status" value="1"/>
</dbReference>
<protein>
    <submittedName>
        <fullName evidence="14">Uncharacterized protein</fullName>
    </submittedName>
</protein>
<feature type="region of interest" description="Disordered" evidence="11">
    <location>
        <begin position="994"/>
        <end position="1024"/>
    </location>
</feature>
<dbReference type="GO" id="GO:0012505">
    <property type="term" value="C:endomembrane system"/>
    <property type="evidence" value="ECO:0007669"/>
    <property type="project" value="UniProtKB-SubCell"/>
</dbReference>
<dbReference type="Proteomes" id="UP000054498">
    <property type="component" value="Unassembled WGS sequence"/>
</dbReference>
<name>A0A0D2NUW3_9CHLO</name>
<proteinExistence type="predicted"/>
<feature type="region of interest" description="Disordered" evidence="11">
    <location>
        <begin position="1039"/>
        <end position="1088"/>
    </location>
</feature>
<dbReference type="Gene3D" id="3.30.70.1230">
    <property type="entry name" value="Nucleotide cyclase"/>
    <property type="match status" value="2"/>
</dbReference>
<evidence type="ECO:0000313" key="14">
    <source>
        <dbReference type="EMBL" id="KIZ07876.1"/>
    </source>
</evidence>
<evidence type="ECO:0000256" key="8">
    <source>
        <dbReference type="ARBA" id="ARBA00023170"/>
    </source>
</evidence>
<evidence type="ECO:0000256" key="2">
    <source>
        <dbReference type="ARBA" id="ARBA00004430"/>
    </source>
</evidence>
<dbReference type="InterPro" id="IPR029787">
    <property type="entry name" value="Nucleotide_cyclase"/>
</dbReference>
<feature type="transmembrane region" description="Helical" evidence="12">
    <location>
        <begin position="508"/>
        <end position="541"/>
    </location>
</feature>
<keyword evidence="6 12" id="KW-1133">Transmembrane helix</keyword>
<evidence type="ECO:0000256" key="4">
    <source>
        <dbReference type="ARBA" id="ARBA00022692"/>
    </source>
</evidence>
<evidence type="ECO:0000256" key="5">
    <source>
        <dbReference type="ARBA" id="ARBA00022729"/>
    </source>
</evidence>
<evidence type="ECO:0000256" key="11">
    <source>
        <dbReference type="SAM" id="MobiDB-lite"/>
    </source>
</evidence>
<keyword evidence="15" id="KW-1185">Reference proteome</keyword>
<dbReference type="OrthoDB" id="540181at2759"/>
<evidence type="ECO:0000256" key="9">
    <source>
        <dbReference type="ARBA" id="ARBA00023180"/>
    </source>
</evidence>
<evidence type="ECO:0000313" key="15">
    <source>
        <dbReference type="Proteomes" id="UP000054498"/>
    </source>
</evidence>
<reference evidence="14 15" key="1">
    <citation type="journal article" date="2013" name="BMC Genomics">
        <title>Reconstruction of the lipid metabolism for the microalga Monoraphidium neglectum from its genome sequence reveals characteristics suitable for biofuel production.</title>
        <authorList>
            <person name="Bogen C."/>
            <person name="Al-Dilaimi A."/>
            <person name="Albersmeier A."/>
            <person name="Wichmann J."/>
            <person name="Grundmann M."/>
            <person name="Rupp O."/>
            <person name="Lauersen K.J."/>
            <person name="Blifernez-Klassen O."/>
            <person name="Kalinowski J."/>
            <person name="Goesmann A."/>
            <person name="Mussgnug J.H."/>
            <person name="Kruse O."/>
        </authorList>
    </citation>
    <scope>NUCLEOTIDE SEQUENCE [LARGE SCALE GENOMIC DNA]</scope>
    <source>
        <strain evidence="14 15">SAG 48.87</strain>
    </source>
</reference>
<keyword evidence="7 12" id="KW-0472">Membrane</keyword>
<dbReference type="GO" id="GO:0005930">
    <property type="term" value="C:axoneme"/>
    <property type="evidence" value="ECO:0007669"/>
    <property type="project" value="UniProtKB-SubCell"/>
</dbReference>
<evidence type="ECO:0000256" key="12">
    <source>
        <dbReference type="SAM" id="Phobius"/>
    </source>
</evidence>
<feature type="region of interest" description="Disordered" evidence="11">
    <location>
        <begin position="758"/>
        <end position="855"/>
    </location>
</feature>
<keyword evidence="3" id="KW-1003">Cell membrane</keyword>
<accession>A0A0D2NUW3</accession>
<dbReference type="SUPFAM" id="SSF55073">
    <property type="entry name" value="Nucleotide cyclase"/>
    <property type="match status" value="1"/>
</dbReference>
<evidence type="ECO:0000256" key="10">
    <source>
        <dbReference type="ARBA" id="ARBA00037847"/>
    </source>
</evidence>
<organism evidence="14 15">
    <name type="scientific">Monoraphidium neglectum</name>
    <dbReference type="NCBI Taxonomy" id="145388"/>
    <lineage>
        <taxon>Eukaryota</taxon>
        <taxon>Viridiplantae</taxon>
        <taxon>Chlorophyta</taxon>
        <taxon>core chlorophytes</taxon>
        <taxon>Chlorophyceae</taxon>
        <taxon>CS clade</taxon>
        <taxon>Sphaeropleales</taxon>
        <taxon>Selenastraceae</taxon>
        <taxon>Monoraphidium</taxon>
    </lineage>
</organism>
<feature type="chain" id="PRO_5002248926" evidence="13">
    <location>
        <begin position="20"/>
        <end position="1106"/>
    </location>
</feature>
<feature type="compositionally biased region" description="Gly residues" evidence="11">
    <location>
        <begin position="1077"/>
        <end position="1087"/>
    </location>
</feature>
<feature type="signal peptide" evidence="13">
    <location>
        <begin position="1"/>
        <end position="19"/>
    </location>
</feature>
<dbReference type="Gene3D" id="3.80.10.10">
    <property type="entry name" value="Ribonuclease Inhibitor"/>
    <property type="match status" value="2"/>
</dbReference>
<comment type="subcellular location">
    <subcellularLocation>
        <location evidence="1">Cell membrane</location>
    </subcellularLocation>
    <subcellularLocation>
        <location evidence="2">Cytoplasm</location>
        <location evidence="2">Cytoskeleton</location>
        <location evidence="2">Cilium axoneme</location>
    </subcellularLocation>
    <subcellularLocation>
        <location evidence="10">Endomembrane system</location>
        <topology evidence="10">Single-pass membrane protein</topology>
    </subcellularLocation>
</comment>
<gene>
    <name evidence="14" type="ORF">MNEG_0092</name>
</gene>
<evidence type="ECO:0000256" key="1">
    <source>
        <dbReference type="ARBA" id="ARBA00004236"/>
    </source>
</evidence>
<evidence type="ECO:0000256" key="3">
    <source>
        <dbReference type="ARBA" id="ARBA00022475"/>
    </source>
</evidence>
<keyword evidence="8" id="KW-0675">Receptor</keyword>